<evidence type="ECO:0000256" key="1">
    <source>
        <dbReference type="SAM" id="SignalP"/>
    </source>
</evidence>
<dbReference type="PROSITE" id="PS51257">
    <property type="entry name" value="PROKAR_LIPOPROTEIN"/>
    <property type="match status" value="1"/>
</dbReference>
<reference evidence="2 3" key="1">
    <citation type="submission" date="2019-01" db="EMBL/GenBank/DDBJ databases">
        <title>PMF-metabolizing Aryl O-demethylase.</title>
        <authorList>
            <person name="Kim M."/>
        </authorList>
    </citation>
    <scope>NUCLEOTIDE SEQUENCE [LARGE SCALE GENOMIC DNA]</scope>
    <source>
        <strain evidence="2 3">PMF1</strain>
    </source>
</reference>
<gene>
    <name evidence="2" type="ORF">PMF13cell1_00892</name>
</gene>
<dbReference type="InterPro" id="IPR046098">
    <property type="entry name" value="DUF6034"/>
</dbReference>
<accession>A0A4P6LSZ8</accession>
<dbReference type="AlphaFoldDB" id="A0A4P6LSZ8"/>
<organism evidence="2 3">
    <name type="scientific">Blautia producta</name>
    <dbReference type="NCBI Taxonomy" id="33035"/>
    <lineage>
        <taxon>Bacteria</taxon>
        <taxon>Bacillati</taxon>
        <taxon>Bacillota</taxon>
        <taxon>Clostridia</taxon>
        <taxon>Lachnospirales</taxon>
        <taxon>Lachnospiraceae</taxon>
        <taxon>Blautia</taxon>
    </lineage>
</organism>
<sequence length="490" mass="54820">MKRKNAGILAALLSGAVLLGGCQETPDSVIVKPKGKEAIENYEEDKSREDSSEKQQGLREKLGIPETFQDKVVLEDGKVTLTTDAVIELPDAQSFSAIEVSAVPLTQEFMDKITQGLFPEEKMYSSDSYFVMTKEECQEKISEIKALMAQNPAESGGGENNSKENLQNMLEQYESAYADAPDTAEKTETEPLLSADESGMEAFSGVVETQEPYLYRVSEGGGDSIRVRVSHYGEREAAQQGASWGEYQFARNNITSQIASEDEMKSSVGISYEDAKKIADEKVSAIGVEDMEIGSWDYAVYMYQDMETEEIRVSNTGYMFYYTRQIGNTPITYTISSGGGLEDMESTIEPWTYETLKIVVSKDGLEELFYTSPYEMGKTQVENVKLLDFEEIKQIYTEMMQYKVSNQMDNEYLKDYQVNIDRITLGYARIYNPAQDSRSGLLVPVWDFFGNSEMTLNDEAGTHDKSSIPNDSLFTINAIDGTIIDRGLGY</sequence>
<dbReference type="EMBL" id="CP035945">
    <property type="protein sequence ID" value="QBE95371.1"/>
    <property type="molecule type" value="Genomic_DNA"/>
</dbReference>
<dbReference type="Gene3D" id="2.40.128.690">
    <property type="entry name" value="YycH protein, domain 3-like"/>
    <property type="match status" value="1"/>
</dbReference>
<feature type="chain" id="PRO_5038928882" evidence="1">
    <location>
        <begin position="20"/>
        <end position="490"/>
    </location>
</feature>
<evidence type="ECO:0000313" key="2">
    <source>
        <dbReference type="EMBL" id="QBE95371.1"/>
    </source>
</evidence>
<dbReference type="Pfam" id="PF19499">
    <property type="entry name" value="DUF6034"/>
    <property type="match status" value="1"/>
</dbReference>
<evidence type="ECO:0000313" key="3">
    <source>
        <dbReference type="Proteomes" id="UP000289794"/>
    </source>
</evidence>
<protein>
    <submittedName>
        <fullName evidence="2">Uncharacterized protein</fullName>
    </submittedName>
</protein>
<dbReference type="RefSeq" id="WP_130179950.1">
    <property type="nucleotide sequence ID" value="NZ_CP035945.1"/>
</dbReference>
<dbReference type="KEGG" id="bpro:PMF13cell1_00892"/>
<feature type="signal peptide" evidence="1">
    <location>
        <begin position="1"/>
        <end position="19"/>
    </location>
</feature>
<proteinExistence type="predicted"/>
<keyword evidence="1" id="KW-0732">Signal</keyword>
<name>A0A4P6LSZ8_9FIRM</name>
<dbReference type="Proteomes" id="UP000289794">
    <property type="component" value="Chromosome"/>
</dbReference>